<proteinExistence type="predicted"/>
<dbReference type="EMBL" id="CCYA01000264">
    <property type="protein sequence ID" value="CEH15429.1"/>
    <property type="molecule type" value="Genomic_DNA"/>
</dbReference>
<dbReference type="Proteomes" id="UP000054845">
    <property type="component" value="Unassembled WGS sequence"/>
</dbReference>
<accession>A0A0P1BHE0</accession>
<name>A0A0P1BHE0_9BASI</name>
<dbReference type="AlphaFoldDB" id="A0A0P1BHE0"/>
<sequence length="69" mass="7721">MPRMASLDLTTISQHLKRDIVISITPSRHQSTIFSFSPLLAQAYPTQVLGASRSAHSSVKHPWTGRHRL</sequence>
<protein>
    <submittedName>
        <fullName evidence="1">Uncharacterized protein</fullName>
    </submittedName>
</protein>
<evidence type="ECO:0000313" key="2">
    <source>
        <dbReference type="Proteomes" id="UP000054845"/>
    </source>
</evidence>
<keyword evidence="2" id="KW-1185">Reference proteome</keyword>
<evidence type="ECO:0000313" key="1">
    <source>
        <dbReference type="EMBL" id="CEH15429.1"/>
    </source>
</evidence>
<reference evidence="1 2" key="1">
    <citation type="submission" date="2014-09" db="EMBL/GenBank/DDBJ databases">
        <authorList>
            <person name="Magalhaes I.L.F."/>
            <person name="Oliveira U."/>
            <person name="Santos F.R."/>
            <person name="Vidigal T.H.D.A."/>
            <person name="Brescovit A.D."/>
            <person name="Santos A.J."/>
        </authorList>
    </citation>
    <scope>NUCLEOTIDE SEQUENCE [LARGE SCALE GENOMIC DNA]</scope>
</reference>
<organism evidence="1 2">
    <name type="scientific">Ceraceosorus bombacis</name>
    <dbReference type="NCBI Taxonomy" id="401625"/>
    <lineage>
        <taxon>Eukaryota</taxon>
        <taxon>Fungi</taxon>
        <taxon>Dikarya</taxon>
        <taxon>Basidiomycota</taxon>
        <taxon>Ustilaginomycotina</taxon>
        <taxon>Exobasidiomycetes</taxon>
        <taxon>Ceraceosorales</taxon>
        <taxon>Ceraceosoraceae</taxon>
        <taxon>Ceraceosorus</taxon>
    </lineage>
</organism>